<accession>A0ACC0LYB3</accession>
<evidence type="ECO:0000313" key="2">
    <source>
        <dbReference type="Proteomes" id="UP001062846"/>
    </source>
</evidence>
<name>A0ACC0LYB3_RHOML</name>
<organism evidence="1 2">
    <name type="scientific">Rhododendron molle</name>
    <name type="common">Chinese azalea</name>
    <name type="synonym">Azalea mollis</name>
    <dbReference type="NCBI Taxonomy" id="49168"/>
    <lineage>
        <taxon>Eukaryota</taxon>
        <taxon>Viridiplantae</taxon>
        <taxon>Streptophyta</taxon>
        <taxon>Embryophyta</taxon>
        <taxon>Tracheophyta</taxon>
        <taxon>Spermatophyta</taxon>
        <taxon>Magnoliopsida</taxon>
        <taxon>eudicotyledons</taxon>
        <taxon>Gunneridae</taxon>
        <taxon>Pentapetalae</taxon>
        <taxon>asterids</taxon>
        <taxon>Ericales</taxon>
        <taxon>Ericaceae</taxon>
        <taxon>Ericoideae</taxon>
        <taxon>Rhodoreae</taxon>
        <taxon>Rhododendron</taxon>
    </lineage>
</organism>
<protein>
    <submittedName>
        <fullName evidence="1">Uncharacterized protein</fullName>
    </submittedName>
</protein>
<evidence type="ECO:0000313" key="1">
    <source>
        <dbReference type="EMBL" id="KAI8533342.1"/>
    </source>
</evidence>
<comment type="caution">
    <text evidence="1">The sequence shown here is derived from an EMBL/GenBank/DDBJ whole genome shotgun (WGS) entry which is preliminary data.</text>
</comment>
<gene>
    <name evidence="1" type="ORF">RHMOL_Rhmol10G0001500</name>
</gene>
<keyword evidence="2" id="KW-1185">Reference proteome</keyword>
<reference evidence="1" key="1">
    <citation type="submission" date="2022-02" db="EMBL/GenBank/DDBJ databases">
        <title>Plant Genome Project.</title>
        <authorList>
            <person name="Zhang R.-G."/>
        </authorList>
    </citation>
    <scope>NUCLEOTIDE SEQUENCE</scope>
    <source>
        <strain evidence="1">AT1</strain>
    </source>
</reference>
<dbReference type="EMBL" id="CM046397">
    <property type="protein sequence ID" value="KAI8533342.1"/>
    <property type="molecule type" value="Genomic_DNA"/>
</dbReference>
<sequence length="382" mass="44072">MACLWYTRRRVGGEWIPTKVQVTQDVDDEGRKIFEAFYGMPLWHNTTKNYQLMSTLDRVFGVTNDDDARTNAEFSVDELNKKKKQENQPPLQFLKVVGAVRIPRLFNETYYLMTLQVVDGSTEPRKLFAKVIQYDCRHCQTKHVKLDEWLRVDDDLTQLKHPLFKIMLLVFGVVMMSWLNFLLLVAVHLYCQRREEKWFLKEVEAEFEQKKSLFLSKISPALGVLHAKGEKQILEVVSSDLQKLAQFKEPDELEFEEELSFVLLQEEDEGCESSPCQAMQHVVVDGSKVNSSIPGPSSSSNRDKRFGFTYENLSAEEKACWPNYFSGIGNHFGVFLLELAGGREAMELLSSDLNQNLAEWVQNYQDSGKICPSVVYQVREPL</sequence>
<proteinExistence type="predicted"/>
<dbReference type="Proteomes" id="UP001062846">
    <property type="component" value="Chromosome 10"/>
</dbReference>